<proteinExistence type="predicted"/>
<evidence type="ECO:0000256" key="1">
    <source>
        <dbReference type="SAM" id="MobiDB-lite"/>
    </source>
</evidence>
<evidence type="ECO:0000313" key="2">
    <source>
        <dbReference type="EMBL" id="THU83206.1"/>
    </source>
</evidence>
<dbReference type="AlphaFoldDB" id="A0A4S8L3T5"/>
<dbReference type="Proteomes" id="UP000297245">
    <property type="component" value="Unassembled WGS sequence"/>
</dbReference>
<gene>
    <name evidence="2" type="ORF">K435DRAFT_433241</name>
</gene>
<evidence type="ECO:0000313" key="3">
    <source>
        <dbReference type="Proteomes" id="UP000297245"/>
    </source>
</evidence>
<name>A0A4S8L3T5_DENBC</name>
<feature type="compositionally biased region" description="Polar residues" evidence="1">
    <location>
        <begin position="1"/>
        <end position="14"/>
    </location>
</feature>
<accession>A0A4S8L3T5</accession>
<dbReference type="EMBL" id="ML179679">
    <property type="protein sequence ID" value="THU83206.1"/>
    <property type="molecule type" value="Genomic_DNA"/>
</dbReference>
<keyword evidence="3" id="KW-1185">Reference proteome</keyword>
<reference evidence="2 3" key="1">
    <citation type="journal article" date="2019" name="Nat. Ecol. Evol.">
        <title>Megaphylogeny resolves global patterns of mushroom evolution.</title>
        <authorList>
            <person name="Varga T."/>
            <person name="Krizsan K."/>
            <person name="Foldi C."/>
            <person name="Dima B."/>
            <person name="Sanchez-Garcia M."/>
            <person name="Sanchez-Ramirez S."/>
            <person name="Szollosi G.J."/>
            <person name="Szarkandi J.G."/>
            <person name="Papp V."/>
            <person name="Albert L."/>
            <person name="Andreopoulos W."/>
            <person name="Angelini C."/>
            <person name="Antonin V."/>
            <person name="Barry K.W."/>
            <person name="Bougher N.L."/>
            <person name="Buchanan P."/>
            <person name="Buyck B."/>
            <person name="Bense V."/>
            <person name="Catcheside P."/>
            <person name="Chovatia M."/>
            <person name="Cooper J."/>
            <person name="Damon W."/>
            <person name="Desjardin D."/>
            <person name="Finy P."/>
            <person name="Geml J."/>
            <person name="Haridas S."/>
            <person name="Hughes K."/>
            <person name="Justo A."/>
            <person name="Karasinski D."/>
            <person name="Kautmanova I."/>
            <person name="Kiss B."/>
            <person name="Kocsube S."/>
            <person name="Kotiranta H."/>
            <person name="LaButti K.M."/>
            <person name="Lechner B.E."/>
            <person name="Liimatainen K."/>
            <person name="Lipzen A."/>
            <person name="Lukacs Z."/>
            <person name="Mihaltcheva S."/>
            <person name="Morgado L.N."/>
            <person name="Niskanen T."/>
            <person name="Noordeloos M.E."/>
            <person name="Ohm R.A."/>
            <person name="Ortiz-Santana B."/>
            <person name="Ovrebo C."/>
            <person name="Racz N."/>
            <person name="Riley R."/>
            <person name="Savchenko A."/>
            <person name="Shiryaev A."/>
            <person name="Soop K."/>
            <person name="Spirin V."/>
            <person name="Szebenyi C."/>
            <person name="Tomsovsky M."/>
            <person name="Tulloss R.E."/>
            <person name="Uehling J."/>
            <person name="Grigoriev I.V."/>
            <person name="Vagvolgyi C."/>
            <person name="Papp T."/>
            <person name="Martin F.M."/>
            <person name="Miettinen O."/>
            <person name="Hibbett D.S."/>
            <person name="Nagy L.G."/>
        </authorList>
    </citation>
    <scope>NUCLEOTIDE SEQUENCE [LARGE SCALE GENOMIC DNA]</scope>
    <source>
        <strain evidence="2 3">CBS 962.96</strain>
    </source>
</reference>
<evidence type="ECO:0008006" key="4">
    <source>
        <dbReference type="Google" id="ProtNLM"/>
    </source>
</evidence>
<organism evidence="2 3">
    <name type="scientific">Dendrothele bispora (strain CBS 962.96)</name>
    <dbReference type="NCBI Taxonomy" id="1314807"/>
    <lineage>
        <taxon>Eukaryota</taxon>
        <taxon>Fungi</taxon>
        <taxon>Dikarya</taxon>
        <taxon>Basidiomycota</taxon>
        <taxon>Agaricomycotina</taxon>
        <taxon>Agaricomycetes</taxon>
        <taxon>Agaricomycetidae</taxon>
        <taxon>Agaricales</taxon>
        <taxon>Agaricales incertae sedis</taxon>
        <taxon>Dendrothele</taxon>
    </lineage>
</organism>
<protein>
    <recommendedName>
        <fullName evidence="4">RNI-like protein</fullName>
    </recommendedName>
</protein>
<dbReference type="OrthoDB" id="2986625at2759"/>
<feature type="region of interest" description="Disordered" evidence="1">
    <location>
        <begin position="1"/>
        <end position="22"/>
    </location>
</feature>
<sequence>MRRFSKTLNLQRSGSKGGAVKSRERQLEERLGSISVLKNINSVVWHIWSSSNGYQVYDTAIYKALGSLPSLHHFTLAVPGLTPLILPDLNLQDLRTLRVQCSIPPSTEEANHYILDPLLSVINDSPGLSELQLDFRTNHLNDGVAIPPTLGEFFTRISVSVSLPIPGSDARVRTHKSLDLDSLVLRGWNIDFLEPRGSTAAMHLRKLSKLKILDASAVQSTFWRLLEREQVKLREISVKAISRPFLDYLESYNGVEVLEVHPSPNRDDTVGVLDSRGCDRCEHQNSASQFYQAVQKHRRSLKRLSVQGIVRGKWCLGEHSMQAVMACRELRELSVCLDPKFVGQPGQRGDVVTMIMYMLTQMTALHVLRLYVARSMGPGGCPNCVNDSDQKLGPVEAVTTQIDKNIRTLMPHGKYSSGLRVYLEDRYVDCRAVRI</sequence>